<comment type="pathway">
    <text evidence="2 14">Cell wall biogenesis; peptidoglycan biosynthesis.</text>
</comment>
<feature type="domain" description="Mur ligase central" evidence="17">
    <location>
        <begin position="133"/>
        <end position="308"/>
    </location>
</feature>
<keyword evidence="5 14" id="KW-0436">Ligase</keyword>
<dbReference type="Proteomes" id="UP000266426">
    <property type="component" value="Unassembled WGS sequence"/>
</dbReference>
<evidence type="ECO:0000256" key="14">
    <source>
        <dbReference type="HAMAP-Rule" id="MF_00046"/>
    </source>
</evidence>
<evidence type="ECO:0000256" key="5">
    <source>
        <dbReference type="ARBA" id="ARBA00022598"/>
    </source>
</evidence>
<dbReference type="Gene3D" id="3.40.50.720">
    <property type="entry name" value="NAD(P)-binding Rossmann-like Domain"/>
    <property type="match status" value="1"/>
</dbReference>
<dbReference type="Pfam" id="PF08245">
    <property type="entry name" value="Mur_ligase_M"/>
    <property type="match status" value="1"/>
</dbReference>
<dbReference type="Gene3D" id="3.40.1190.10">
    <property type="entry name" value="Mur-like, catalytic domain"/>
    <property type="match status" value="1"/>
</dbReference>
<dbReference type="Gene3D" id="3.90.190.20">
    <property type="entry name" value="Mur ligase, C-terminal domain"/>
    <property type="match status" value="1"/>
</dbReference>
<evidence type="ECO:0000256" key="4">
    <source>
        <dbReference type="ARBA" id="ARBA00022490"/>
    </source>
</evidence>
<evidence type="ECO:0000256" key="10">
    <source>
        <dbReference type="ARBA" id="ARBA00022984"/>
    </source>
</evidence>
<evidence type="ECO:0000256" key="2">
    <source>
        <dbReference type="ARBA" id="ARBA00004752"/>
    </source>
</evidence>
<dbReference type="GO" id="GO:0009252">
    <property type="term" value="P:peptidoglycan biosynthetic process"/>
    <property type="evidence" value="ECO:0007669"/>
    <property type="project" value="UniProtKB-UniRule"/>
</dbReference>
<dbReference type="EMBL" id="QZJZ01000011">
    <property type="protein sequence ID" value="RJP61546.1"/>
    <property type="molecule type" value="Genomic_DNA"/>
</dbReference>
<comment type="caution">
    <text evidence="18">The sequence shown here is derived from an EMBL/GenBank/DDBJ whole genome shotgun (WGS) entry which is preliminary data.</text>
</comment>
<organism evidence="18 19">
    <name type="scientific">Candidatus Auribacter fodinae</name>
    <dbReference type="NCBI Taxonomy" id="2093366"/>
    <lineage>
        <taxon>Bacteria</taxon>
        <taxon>Pseudomonadati</taxon>
        <taxon>Candidatus Auribacterota</taxon>
        <taxon>Candidatus Auribacteria</taxon>
        <taxon>Candidatus Auribacterales</taxon>
        <taxon>Candidatus Auribacteraceae</taxon>
        <taxon>Candidatus Auribacter</taxon>
    </lineage>
</organism>
<dbReference type="GO" id="GO:0051301">
    <property type="term" value="P:cell division"/>
    <property type="evidence" value="ECO:0007669"/>
    <property type="project" value="UniProtKB-KW"/>
</dbReference>
<dbReference type="GO" id="GO:0005524">
    <property type="term" value="F:ATP binding"/>
    <property type="evidence" value="ECO:0007669"/>
    <property type="project" value="UniProtKB-UniRule"/>
</dbReference>
<dbReference type="InterPro" id="IPR036615">
    <property type="entry name" value="Mur_ligase_C_dom_sf"/>
</dbReference>
<dbReference type="GO" id="GO:0008360">
    <property type="term" value="P:regulation of cell shape"/>
    <property type="evidence" value="ECO:0007669"/>
    <property type="project" value="UniProtKB-KW"/>
</dbReference>
<dbReference type="GO" id="GO:0005737">
    <property type="term" value="C:cytoplasm"/>
    <property type="evidence" value="ECO:0007669"/>
    <property type="project" value="UniProtKB-SubCell"/>
</dbReference>
<evidence type="ECO:0000259" key="16">
    <source>
        <dbReference type="Pfam" id="PF02875"/>
    </source>
</evidence>
<feature type="domain" description="Mur ligase N-terminal catalytic" evidence="15">
    <location>
        <begin position="30"/>
        <end position="128"/>
    </location>
</feature>
<evidence type="ECO:0000256" key="7">
    <source>
        <dbReference type="ARBA" id="ARBA00022741"/>
    </source>
</evidence>
<evidence type="ECO:0000259" key="17">
    <source>
        <dbReference type="Pfam" id="PF08245"/>
    </source>
</evidence>
<dbReference type="SUPFAM" id="SSF53623">
    <property type="entry name" value="MurD-like peptide ligases, catalytic domain"/>
    <property type="match status" value="1"/>
</dbReference>
<evidence type="ECO:0000256" key="11">
    <source>
        <dbReference type="ARBA" id="ARBA00023306"/>
    </source>
</evidence>
<dbReference type="GO" id="GO:0008763">
    <property type="term" value="F:UDP-N-acetylmuramate-L-alanine ligase activity"/>
    <property type="evidence" value="ECO:0007669"/>
    <property type="project" value="UniProtKB-UniRule"/>
</dbReference>
<keyword evidence="9 14" id="KW-0133">Cell shape</keyword>
<evidence type="ECO:0000256" key="12">
    <source>
        <dbReference type="ARBA" id="ARBA00023316"/>
    </source>
</evidence>
<keyword evidence="7 14" id="KW-0547">Nucleotide-binding</keyword>
<dbReference type="PANTHER" id="PTHR43445:SF3">
    <property type="entry name" value="UDP-N-ACETYLMURAMATE--L-ALANINE LIGASE"/>
    <property type="match status" value="1"/>
</dbReference>
<feature type="domain" description="Mur ligase C-terminal" evidence="16">
    <location>
        <begin position="332"/>
        <end position="463"/>
    </location>
</feature>
<evidence type="ECO:0000256" key="1">
    <source>
        <dbReference type="ARBA" id="ARBA00004496"/>
    </source>
</evidence>
<dbReference type="UniPathway" id="UPA00219"/>
<evidence type="ECO:0000313" key="19">
    <source>
        <dbReference type="Proteomes" id="UP000266426"/>
    </source>
</evidence>
<dbReference type="InterPro" id="IPR004101">
    <property type="entry name" value="Mur_ligase_C"/>
</dbReference>
<name>A0A3A4R907_9BACT</name>
<dbReference type="InterPro" id="IPR050061">
    <property type="entry name" value="MurCDEF_pg_biosynth"/>
</dbReference>
<sequence length="482" mass="53227">MRGTECRKTNRAEGNGACNMMTKPDLFSSKYHFIGIGGCGMSGLAAYLHLNGAVVTGSDSRKSIYTEELEHIGIPIFYSHSEHNIPDCDMVVYTPAVKLDNSELQYARDAGIPTIKRGQMLAQIAASRKTIAIAGSHGKTSTAALLTWIMRTAGIDTNALIGGMMRNYERNYICGNSDWCVVEADESDGSMQLLEPDILILLNIDDDHIDHYGSTESMVAAYASLANKTRSRVFINDDDPLLQQLSTGCDANKVTFFGGKGQYCIDTENLCYTEASVSFRISSGIEAHDVDFLQPQSFNVSNFLAAVETARHIGIDFQYIQDAAATFKGVKRRGEVWHSASGVSIIEDYAHHPTEIAHMLGTLKSVYKKRRLVCLFQPHRYTRSKHIASTLANAFRHADVLVLTDIYSADELPIPGIDGNFVYNVIAAKRTKECHYVADYKNLPDFIRSHIQYGDIVVFMGAGSIGALAQECHNQLETELYT</sequence>
<evidence type="ECO:0000256" key="6">
    <source>
        <dbReference type="ARBA" id="ARBA00022618"/>
    </source>
</evidence>
<gene>
    <name evidence="14 18" type="primary">murC</name>
    <name evidence="18" type="ORF">C4541_01715</name>
</gene>
<evidence type="ECO:0000256" key="3">
    <source>
        <dbReference type="ARBA" id="ARBA00012211"/>
    </source>
</evidence>
<evidence type="ECO:0000259" key="15">
    <source>
        <dbReference type="Pfam" id="PF01225"/>
    </source>
</evidence>
<dbReference type="InterPro" id="IPR005758">
    <property type="entry name" value="UDP-N-AcMur_Ala_ligase_MurC"/>
</dbReference>
<evidence type="ECO:0000256" key="9">
    <source>
        <dbReference type="ARBA" id="ARBA00022960"/>
    </source>
</evidence>
<keyword evidence="12 14" id="KW-0961">Cell wall biogenesis/degradation</keyword>
<dbReference type="GO" id="GO:0071555">
    <property type="term" value="P:cell wall organization"/>
    <property type="evidence" value="ECO:0007669"/>
    <property type="project" value="UniProtKB-KW"/>
</dbReference>
<dbReference type="Pfam" id="PF02875">
    <property type="entry name" value="Mur_ligase_C"/>
    <property type="match status" value="1"/>
</dbReference>
<protein>
    <recommendedName>
        <fullName evidence="3 14">UDP-N-acetylmuramate--L-alanine ligase</fullName>
        <ecNumber evidence="3 14">6.3.2.8</ecNumber>
    </recommendedName>
    <alternativeName>
        <fullName evidence="14">UDP-N-acetylmuramoyl-L-alanine synthetase</fullName>
    </alternativeName>
</protein>
<comment type="similarity">
    <text evidence="14">Belongs to the MurCDEF family.</text>
</comment>
<feature type="binding site" evidence="14">
    <location>
        <begin position="135"/>
        <end position="141"/>
    </location>
    <ligand>
        <name>ATP</name>
        <dbReference type="ChEBI" id="CHEBI:30616"/>
    </ligand>
</feature>
<accession>A0A3A4R907</accession>
<dbReference type="NCBIfam" id="TIGR01082">
    <property type="entry name" value="murC"/>
    <property type="match status" value="1"/>
</dbReference>
<reference evidence="18 19" key="1">
    <citation type="journal article" date="2017" name="ISME J.">
        <title>Energy and carbon metabolisms in a deep terrestrial subsurface fluid microbial community.</title>
        <authorList>
            <person name="Momper L."/>
            <person name="Jungbluth S.P."/>
            <person name="Lee M.D."/>
            <person name="Amend J.P."/>
        </authorList>
    </citation>
    <scope>NUCLEOTIDE SEQUENCE [LARGE SCALE GENOMIC DNA]</scope>
    <source>
        <strain evidence="18">SURF_26</strain>
    </source>
</reference>
<keyword evidence="11 14" id="KW-0131">Cell cycle</keyword>
<keyword evidence="6 14" id="KW-0132">Cell division</keyword>
<dbReference type="InterPro" id="IPR013221">
    <property type="entry name" value="Mur_ligase_cen"/>
</dbReference>
<comment type="function">
    <text evidence="14">Cell wall formation.</text>
</comment>
<dbReference type="InterPro" id="IPR036565">
    <property type="entry name" value="Mur-like_cat_sf"/>
</dbReference>
<keyword evidence="10 14" id="KW-0573">Peptidoglycan synthesis</keyword>
<dbReference type="HAMAP" id="MF_00046">
    <property type="entry name" value="MurC"/>
    <property type="match status" value="1"/>
</dbReference>
<proteinExistence type="inferred from homology"/>
<evidence type="ECO:0000256" key="13">
    <source>
        <dbReference type="ARBA" id="ARBA00047833"/>
    </source>
</evidence>
<keyword evidence="4 14" id="KW-0963">Cytoplasm</keyword>
<evidence type="ECO:0000256" key="8">
    <source>
        <dbReference type="ARBA" id="ARBA00022840"/>
    </source>
</evidence>
<dbReference type="EC" id="6.3.2.8" evidence="3 14"/>
<comment type="subcellular location">
    <subcellularLocation>
        <location evidence="1 14">Cytoplasm</location>
    </subcellularLocation>
</comment>
<keyword evidence="8 14" id="KW-0067">ATP-binding</keyword>
<dbReference type="SUPFAM" id="SSF53244">
    <property type="entry name" value="MurD-like peptide ligases, peptide-binding domain"/>
    <property type="match status" value="1"/>
</dbReference>
<dbReference type="Pfam" id="PF01225">
    <property type="entry name" value="Mur_ligase"/>
    <property type="match status" value="1"/>
</dbReference>
<comment type="catalytic activity">
    <reaction evidence="13 14">
        <text>UDP-N-acetyl-alpha-D-muramate + L-alanine + ATP = UDP-N-acetyl-alpha-D-muramoyl-L-alanine + ADP + phosphate + H(+)</text>
        <dbReference type="Rhea" id="RHEA:23372"/>
        <dbReference type="ChEBI" id="CHEBI:15378"/>
        <dbReference type="ChEBI" id="CHEBI:30616"/>
        <dbReference type="ChEBI" id="CHEBI:43474"/>
        <dbReference type="ChEBI" id="CHEBI:57972"/>
        <dbReference type="ChEBI" id="CHEBI:70757"/>
        <dbReference type="ChEBI" id="CHEBI:83898"/>
        <dbReference type="ChEBI" id="CHEBI:456216"/>
        <dbReference type="EC" id="6.3.2.8"/>
    </reaction>
</comment>
<dbReference type="SUPFAM" id="SSF51984">
    <property type="entry name" value="MurCD N-terminal domain"/>
    <property type="match status" value="1"/>
</dbReference>
<dbReference type="AlphaFoldDB" id="A0A3A4R907"/>
<dbReference type="InterPro" id="IPR000713">
    <property type="entry name" value="Mur_ligase_N"/>
</dbReference>
<evidence type="ECO:0000313" key="18">
    <source>
        <dbReference type="EMBL" id="RJP61546.1"/>
    </source>
</evidence>
<dbReference type="PANTHER" id="PTHR43445">
    <property type="entry name" value="UDP-N-ACETYLMURAMATE--L-ALANINE LIGASE-RELATED"/>
    <property type="match status" value="1"/>
</dbReference>